<dbReference type="Gene3D" id="3.40.50.1820">
    <property type="entry name" value="alpha/beta hydrolase"/>
    <property type="match status" value="1"/>
</dbReference>
<name>W8W013_9FLAO</name>
<dbReference type="GO" id="GO:0016787">
    <property type="term" value="F:hydrolase activity"/>
    <property type="evidence" value="ECO:0007669"/>
    <property type="project" value="UniProtKB-KW"/>
</dbReference>
<dbReference type="InterPro" id="IPR000073">
    <property type="entry name" value="AB_hydrolase_1"/>
</dbReference>
<dbReference type="Pfam" id="PF12697">
    <property type="entry name" value="Abhydrolase_6"/>
    <property type="match status" value="1"/>
</dbReference>
<dbReference type="HOGENOM" id="CLU_072027_0_0_10"/>
<dbReference type="AlphaFoldDB" id="W8W013"/>
<sequence>MIKKMINKAVPKLYGFYFNTISIFSKKRGAEKALQVFSFPRKGKVLEFQKEFLETAHQQKLVTEEGMIQLYYWEGTGKTVFMAHGWESNAWRWKYLIDPLRELGYSIIALDAPAHGKSDGTNFTAVKYSRVIRTVVELYQPEIIIGHSVGAMASSFQESETPHVFVEKMVLLGSPNKLEVIMRDYQNLVRFTNSVYLSLDKLLHSIYGFYIHEFNTEDFISKIKCPILLVHSKEDRIVPHTSMEQIAANSSNSTVYFSKTGGHSLHTEEVVEQILSFL</sequence>
<proteinExistence type="predicted"/>
<dbReference type="STRING" id="1454201.NMS_1517"/>
<dbReference type="Proteomes" id="UP000031760">
    <property type="component" value="Chromosome"/>
</dbReference>
<evidence type="ECO:0000259" key="1">
    <source>
        <dbReference type="Pfam" id="PF12697"/>
    </source>
</evidence>
<dbReference type="PANTHER" id="PTHR46438:SF11">
    <property type="entry name" value="LIPASE-RELATED"/>
    <property type="match status" value="1"/>
</dbReference>
<dbReference type="SUPFAM" id="SSF53474">
    <property type="entry name" value="alpha/beta-Hydrolases"/>
    <property type="match status" value="1"/>
</dbReference>
<dbReference type="RefSeq" id="WP_231862371.1">
    <property type="nucleotide sequence ID" value="NZ_AP014548.1"/>
</dbReference>
<keyword evidence="2" id="KW-0378">Hydrolase</keyword>
<gene>
    <name evidence="2" type="ORF">NMS_1517</name>
</gene>
<dbReference type="InterPro" id="IPR029058">
    <property type="entry name" value="AB_hydrolase_fold"/>
</dbReference>
<keyword evidence="3" id="KW-1185">Reference proteome</keyword>
<evidence type="ECO:0000313" key="3">
    <source>
        <dbReference type="Proteomes" id="UP000031760"/>
    </source>
</evidence>
<dbReference type="PANTHER" id="PTHR46438">
    <property type="entry name" value="ALPHA/BETA-HYDROLASES SUPERFAMILY PROTEIN"/>
    <property type="match status" value="1"/>
</dbReference>
<accession>W8W013</accession>
<organism evidence="2 3">
    <name type="scientific">Nonlabens marinus S1-08</name>
    <dbReference type="NCBI Taxonomy" id="1454201"/>
    <lineage>
        <taxon>Bacteria</taxon>
        <taxon>Pseudomonadati</taxon>
        <taxon>Bacteroidota</taxon>
        <taxon>Flavobacteriia</taxon>
        <taxon>Flavobacteriales</taxon>
        <taxon>Flavobacteriaceae</taxon>
        <taxon>Nonlabens</taxon>
    </lineage>
</organism>
<evidence type="ECO:0000313" key="2">
    <source>
        <dbReference type="EMBL" id="BAO55526.1"/>
    </source>
</evidence>
<dbReference type="EMBL" id="AP014548">
    <property type="protein sequence ID" value="BAO55526.1"/>
    <property type="molecule type" value="Genomic_DNA"/>
</dbReference>
<reference evidence="2 3" key="1">
    <citation type="journal article" date="2014" name="Proc. Natl. Acad. Sci. U.S.A.">
        <title>Functional characterization of flavobacteria rhodopsins reveals a unique class of light-driven chloride pump in bacteria.</title>
        <authorList>
            <person name="Yoshizawa S."/>
            <person name="Kumagai Y."/>
            <person name="Kim H."/>
            <person name="Ogura Y."/>
            <person name="Hayashi T."/>
            <person name="Iwasaki W."/>
            <person name="DeLong E.F."/>
            <person name="Kogure K."/>
        </authorList>
    </citation>
    <scope>NUCLEOTIDE SEQUENCE [LARGE SCALE GENOMIC DNA]</scope>
    <source>
        <strain evidence="2 3">S1-08</strain>
    </source>
</reference>
<dbReference type="KEGG" id="nmf:NMS_1517"/>
<protein>
    <submittedName>
        <fullName evidence="2">Hydrolase</fullName>
    </submittedName>
</protein>
<feature type="domain" description="AB hydrolase-1" evidence="1">
    <location>
        <begin position="80"/>
        <end position="246"/>
    </location>
</feature>